<accession>U6MGR2</accession>
<keyword evidence="2" id="KW-1185">Reference proteome</keyword>
<evidence type="ECO:0000313" key="1">
    <source>
        <dbReference type="EMBL" id="CDJ60835.1"/>
    </source>
</evidence>
<dbReference type="GeneID" id="25337515"/>
<reference evidence="1" key="2">
    <citation type="submission" date="2013-10" db="EMBL/GenBank/DDBJ databases">
        <authorList>
            <person name="Aslett M."/>
        </authorList>
    </citation>
    <scope>NUCLEOTIDE SEQUENCE [LARGE SCALE GENOMIC DNA]</scope>
    <source>
        <strain evidence="1">Weybridge</strain>
    </source>
</reference>
<dbReference type="OrthoDB" id="332037at2759"/>
<protein>
    <submittedName>
        <fullName evidence="1">Uncharacterized protein</fullName>
    </submittedName>
</protein>
<dbReference type="AlphaFoldDB" id="U6MGR2"/>
<dbReference type="EMBL" id="HG721937">
    <property type="protein sequence ID" value="CDJ60835.1"/>
    <property type="molecule type" value="Genomic_DNA"/>
</dbReference>
<proteinExistence type="predicted"/>
<dbReference type="VEuPathDB" id="ToxoDB:EMWEY_00035290"/>
<dbReference type="RefSeq" id="XP_013337485.1">
    <property type="nucleotide sequence ID" value="XM_013482031.1"/>
</dbReference>
<evidence type="ECO:0000313" key="2">
    <source>
        <dbReference type="Proteomes" id="UP000030763"/>
    </source>
</evidence>
<sequence length="101" mass="11383">MAASLAQRLTFWFTGGENPPQVPHPPHIRPILLEARAMLNLKQKLPSGATREEIIKVVNESVTDRQLQAHALMAMKEQLGISFDKTLNPNMPEPEYLHCTQ</sequence>
<dbReference type="OMA" id="AHALMAM"/>
<organism evidence="1 2">
    <name type="scientific">Eimeria maxima</name>
    <name type="common">Coccidian parasite</name>
    <dbReference type="NCBI Taxonomy" id="5804"/>
    <lineage>
        <taxon>Eukaryota</taxon>
        <taxon>Sar</taxon>
        <taxon>Alveolata</taxon>
        <taxon>Apicomplexa</taxon>
        <taxon>Conoidasida</taxon>
        <taxon>Coccidia</taxon>
        <taxon>Eucoccidiorida</taxon>
        <taxon>Eimeriorina</taxon>
        <taxon>Eimeriidae</taxon>
        <taxon>Eimeria</taxon>
    </lineage>
</organism>
<reference evidence="1" key="1">
    <citation type="submission" date="2013-10" db="EMBL/GenBank/DDBJ databases">
        <title>Genomic analysis of the causative agents of coccidiosis in chickens.</title>
        <authorList>
            <person name="Reid A.J."/>
            <person name="Blake D."/>
            <person name="Billington K."/>
            <person name="Browne H."/>
            <person name="Dunn M."/>
            <person name="Hung S."/>
            <person name="Kawahara F."/>
            <person name="Miranda-Saavedra D."/>
            <person name="Mourier T."/>
            <person name="Nagra H."/>
            <person name="Otto T.D."/>
            <person name="Rawlings N."/>
            <person name="Sanchez A."/>
            <person name="Sanders M."/>
            <person name="Subramaniam C."/>
            <person name="Tay Y."/>
            <person name="Dear P."/>
            <person name="Doerig C."/>
            <person name="Gruber A."/>
            <person name="Parkinson J."/>
            <person name="Shirley M."/>
            <person name="Wan K.L."/>
            <person name="Berriman M."/>
            <person name="Tomley F."/>
            <person name="Pain A."/>
        </authorList>
    </citation>
    <scope>NUCLEOTIDE SEQUENCE [LARGE SCALE GENOMIC DNA]</scope>
    <source>
        <strain evidence="1">Weybridge</strain>
    </source>
</reference>
<gene>
    <name evidence="1" type="ORF">EMWEY_00035290</name>
</gene>
<dbReference type="Proteomes" id="UP000030763">
    <property type="component" value="Unassembled WGS sequence"/>
</dbReference>
<name>U6MGR2_EIMMA</name>